<evidence type="ECO:0000313" key="1">
    <source>
        <dbReference type="EMBL" id="CAE7463721.1"/>
    </source>
</evidence>
<reference evidence="1" key="1">
    <citation type="submission" date="2021-02" db="EMBL/GenBank/DDBJ databases">
        <authorList>
            <person name="Dougan E. K."/>
            <person name="Rhodes N."/>
            <person name="Thang M."/>
            <person name="Chan C."/>
        </authorList>
    </citation>
    <scope>NUCLEOTIDE SEQUENCE</scope>
</reference>
<dbReference type="OrthoDB" id="10249433at2759"/>
<protein>
    <submittedName>
        <fullName evidence="1">FUBP3 protein</fullName>
    </submittedName>
</protein>
<dbReference type="EMBL" id="CAJNDS010002411">
    <property type="protein sequence ID" value="CAE7463721.1"/>
    <property type="molecule type" value="Genomic_DNA"/>
</dbReference>
<comment type="caution">
    <text evidence="1">The sequence shown here is derived from an EMBL/GenBank/DDBJ whole genome shotgun (WGS) entry which is preliminary data.</text>
</comment>
<name>A0A812S3K8_9DINO</name>
<dbReference type="Proteomes" id="UP000604046">
    <property type="component" value="Unassembled WGS sequence"/>
</dbReference>
<proteinExistence type="predicted"/>
<dbReference type="AlphaFoldDB" id="A0A812S3K8"/>
<organism evidence="1 2">
    <name type="scientific">Symbiodinium natans</name>
    <dbReference type="NCBI Taxonomy" id="878477"/>
    <lineage>
        <taxon>Eukaryota</taxon>
        <taxon>Sar</taxon>
        <taxon>Alveolata</taxon>
        <taxon>Dinophyceae</taxon>
        <taxon>Suessiales</taxon>
        <taxon>Symbiodiniaceae</taxon>
        <taxon>Symbiodinium</taxon>
    </lineage>
</organism>
<accession>A0A812S3K8</accession>
<evidence type="ECO:0000313" key="2">
    <source>
        <dbReference type="Proteomes" id="UP000604046"/>
    </source>
</evidence>
<gene>
    <name evidence="1" type="primary">FUBP3</name>
    <name evidence="1" type="ORF">SNAT2548_LOCUS25856</name>
</gene>
<sequence length="129" mass="14337">MGIPEIFGGTLCGTWRDSDFLRDVRGVGTPGYSAGPLWMAFQEYSVQSADVVSYDRFCLYTCKPLLTDEIKPVVDCAHLNSDEITELAQSPSSNGREIVYEAHPLTRVQPISRFVQLPEVGRLNIALNK</sequence>
<keyword evidence="2" id="KW-1185">Reference proteome</keyword>